<feature type="domain" description="GtrA/DPMS transmembrane" evidence="6">
    <location>
        <begin position="47"/>
        <end position="169"/>
    </location>
</feature>
<evidence type="ECO:0000256" key="4">
    <source>
        <dbReference type="ARBA" id="ARBA00023136"/>
    </source>
</evidence>
<evidence type="ECO:0000259" key="6">
    <source>
        <dbReference type="Pfam" id="PF04138"/>
    </source>
</evidence>
<proteinExistence type="predicted"/>
<evidence type="ECO:0000256" key="2">
    <source>
        <dbReference type="ARBA" id="ARBA00022692"/>
    </source>
</evidence>
<evidence type="ECO:0000256" key="5">
    <source>
        <dbReference type="SAM" id="Phobius"/>
    </source>
</evidence>
<sequence>MSTPTRLGCAASARAIRMRRMTEFDLAPESAPPGPLIRLVRDQRVAFLVVGGVNTVVGFGIFVACSQTLGHLVDGRFGTVAGSLVTVGVSHVLSVLFAFVMHRRLVFRVRGHVLRDLVRFESVYLTTFAVNAIALTVLVELGLHRIPAQAIIFVPILVLNYLGHRYFSFRRGAAEAHSIDAHDEISRT</sequence>
<protein>
    <recommendedName>
        <fullName evidence="6">GtrA/DPMS transmembrane domain-containing protein</fullName>
    </recommendedName>
</protein>
<name>A0A498Q015_9MYCO</name>
<dbReference type="GO" id="GO:0000271">
    <property type="term" value="P:polysaccharide biosynthetic process"/>
    <property type="evidence" value="ECO:0007669"/>
    <property type="project" value="InterPro"/>
</dbReference>
<feature type="transmembrane region" description="Helical" evidence="5">
    <location>
        <begin position="81"/>
        <end position="101"/>
    </location>
</feature>
<dbReference type="EMBL" id="UPHP01000056">
    <property type="protein sequence ID" value="VBA38304.1"/>
    <property type="molecule type" value="Genomic_DNA"/>
</dbReference>
<dbReference type="Proteomes" id="UP000273307">
    <property type="component" value="Unassembled WGS sequence"/>
</dbReference>
<dbReference type="AlphaFoldDB" id="A0A498Q015"/>
<keyword evidence="8" id="KW-1185">Reference proteome</keyword>
<dbReference type="InterPro" id="IPR007267">
    <property type="entry name" value="GtrA_DPMS_TM"/>
</dbReference>
<keyword evidence="2 5" id="KW-0812">Transmembrane</keyword>
<reference evidence="7 8" key="1">
    <citation type="submission" date="2018-09" db="EMBL/GenBank/DDBJ databases">
        <authorList>
            <person name="Tagini F."/>
        </authorList>
    </citation>
    <scope>NUCLEOTIDE SEQUENCE [LARGE SCALE GENOMIC DNA]</scope>
    <source>
        <strain evidence="7 8">MK136</strain>
    </source>
</reference>
<evidence type="ECO:0000256" key="3">
    <source>
        <dbReference type="ARBA" id="ARBA00022989"/>
    </source>
</evidence>
<keyword evidence="3 5" id="KW-1133">Transmembrane helix</keyword>
<dbReference type="GO" id="GO:0016020">
    <property type="term" value="C:membrane"/>
    <property type="evidence" value="ECO:0007669"/>
    <property type="project" value="UniProtKB-SubCell"/>
</dbReference>
<feature type="transmembrane region" description="Helical" evidence="5">
    <location>
        <begin position="145"/>
        <end position="162"/>
    </location>
</feature>
<organism evidence="7 8">
    <name type="scientific">Mycobacterium attenuatum</name>
    <dbReference type="NCBI Taxonomy" id="2341086"/>
    <lineage>
        <taxon>Bacteria</taxon>
        <taxon>Bacillati</taxon>
        <taxon>Actinomycetota</taxon>
        <taxon>Actinomycetes</taxon>
        <taxon>Mycobacteriales</taxon>
        <taxon>Mycobacteriaceae</taxon>
        <taxon>Mycobacterium</taxon>
    </lineage>
</organism>
<comment type="subcellular location">
    <subcellularLocation>
        <location evidence="1">Membrane</location>
        <topology evidence="1">Multi-pass membrane protein</topology>
    </subcellularLocation>
</comment>
<evidence type="ECO:0000256" key="1">
    <source>
        <dbReference type="ARBA" id="ARBA00004141"/>
    </source>
</evidence>
<evidence type="ECO:0000313" key="8">
    <source>
        <dbReference type="Proteomes" id="UP000273307"/>
    </source>
</evidence>
<accession>A0A498Q015</accession>
<feature type="transmembrane region" description="Helical" evidence="5">
    <location>
        <begin position="122"/>
        <end position="139"/>
    </location>
</feature>
<keyword evidence="4 5" id="KW-0472">Membrane</keyword>
<feature type="transmembrane region" description="Helical" evidence="5">
    <location>
        <begin position="45"/>
        <end position="69"/>
    </location>
</feature>
<gene>
    <name evidence="7" type="ORF">LAUMK136_02389</name>
</gene>
<evidence type="ECO:0000313" key="7">
    <source>
        <dbReference type="EMBL" id="VBA38304.1"/>
    </source>
</evidence>
<dbReference type="Pfam" id="PF04138">
    <property type="entry name" value="GtrA_DPMS_TM"/>
    <property type="match status" value="1"/>
</dbReference>